<feature type="transmembrane region" description="Helical" evidence="10">
    <location>
        <begin position="74"/>
        <end position="91"/>
    </location>
</feature>
<dbReference type="PRINTS" id="PR00625">
    <property type="entry name" value="JDOMAIN"/>
</dbReference>
<keyword evidence="6 10" id="KW-1133">Transmembrane helix</keyword>
<dbReference type="SUPFAM" id="SSF46565">
    <property type="entry name" value="Chaperone J-domain"/>
    <property type="match status" value="1"/>
</dbReference>
<dbReference type="GO" id="GO:0008320">
    <property type="term" value="F:protein transmembrane transporter activity"/>
    <property type="evidence" value="ECO:0007669"/>
    <property type="project" value="TreeGrafter"/>
</dbReference>
<feature type="transmembrane region" description="Helical" evidence="10">
    <location>
        <begin position="191"/>
        <end position="214"/>
    </location>
</feature>
<evidence type="ECO:0000256" key="8">
    <source>
        <dbReference type="ARBA" id="ARBA00023186"/>
    </source>
</evidence>
<dbReference type="SUPFAM" id="SSF81296">
    <property type="entry name" value="E set domains"/>
    <property type="match status" value="1"/>
</dbReference>
<name>A0AAV6VFR4_9ARAC</name>
<dbReference type="InterPro" id="IPR036869">
    <property type="entry name" value="J_dom_sf"/>
</dbReference>
<evidence type="ECO:0000256" key="10">
    <source>
        <dbReference type="SAM" id="Phobius"/>
    </source>
</evidence>
<evidence type="ECO:0000256" key="1">
    <source>
        <dbReference type="ARBA" id="ARBA00004477"/>
    </source>
</evidence>
<dbReference type="CDD" id="cd06257">
    <property type="entry name" value="DnaJ"/>
    <property type="match status" value="1"/>
</dbReference>
<dbReference type="Gene3D" id="2.60.40.150">
    <property type="entry name" value="C2 domain"/>
    <property type="match status" value="1"/>
</dbReference>
<dbReference type="GO" id="GO:0031207">
    <property type="term" value="C:Sec62/Sec63 complex"/>
    <property type="evidence" value="ECO:0007669"/>
    <property type="project" value="TreeGrafter"/>
</dbReference>
<dbReference type="Pfam" id="PF02889">
    <property type="entry name" value="Sec63"/>
    <property type="match status" value="1"/>
</dbReference>
<keyword evidence="7 10" id="KW-0472">Membrane</keyword>
<keyword evidence="8" id="KW-0143">Chaperone</keyword>
<evidence type="ECO:0000313" key="13">
    <source>
        <dbReference type="Proteomes" id="UP000827092"/>
    </source>
</evidence>
<dbReference type="SMART" id="SM00271">
    <property type="entry name" value="DnaJ"/>
    <property type="match status" value="1"/>
</dbReference>
<dbReference type="Gene3D" id="1.10.3380.10">
    <property type="entry name" value="Sec63 N-terminal domain-like domain"/>
    <property type="match status" value="1"/>
</dbReference>
<evidence type="ECO:0000256" key="2">
    <source>
        <dbReference type="ARBA" id="ARBA00022448"/>
    </source>
</evidence>
<proteinExistence type="predicted"/>
<dbReference type="InterPro" id="IPR035892">
    <property type="entry name" value="C2_domain_sf"/>
</dbReference>
<evidence type="ECO:0000256" key="9">
    <source>
        <dbReference type="SAM" id="MobiDB-lite"/>
    </source>
</evidence>
<dbReference type="PANTHER" id="PTHR24075:SF0">
    <property type="entry name" value="TRANSLOCATION PROTEIN SEC63 HOMOLOG"/>
    <property type="match status" value="1"/>
</dbReference>
<dbReference type="Gene3D" id="1.10.150.20">
    <property type="entry name" value="5' to 3' exonuclease, C-terminal subdomain"/>
    <property type="match status" value="1"/>
</dbReference>
<dbReference type="GO" id="GO:0006620">
    <property type="term" value="P:post-translational protein targeting to endoplasmic reticulum membrane"/>
    <property type="evidence" value="ECO:0007669"/>
    <property type="project" value="TreeGrafter"/>
</dbReference>
<keyword evidence="5" id="KW-0653">Protein transport</keyword>
<evidence type="ECO:0000256" key="6">
    <source>
        <dbReference type="ARBA" id="ARBA00022989"/>
    </source>
</evidence>
<keyword evidence="2" id="KW-0813">Transport</keyword>
<dbReference type="PROSITE" id="PS50076">
    <property type="entry name" value="DNAJ_2"/>
    <property type="match status" value="1"/>
</dbReference>
<feature type="domain" description="J" evidence="11">
    <location>
        <begin position="104"/>
        <end position="166"/>
    </location>
</feature>
<protein>
    <recommendedName>
        <fullName evidence="11">J domain-containing protein</fullName>
    </recommendedName>
</protein>
<dbReference type="SUPFAM" id="SSF158702">
    <property type="entry name" value="Sec63 N-terminal domain-like"/>
    <property type="match status" value="1"/>
</dbReference>
<feature type="region of interest" description="Disordered" evidence="9">
    <location>
        <begin position="721"/>
        <end position="749"/>
    </location>
</feature>
<evidence type="ECO:0000256" key="4">
    <source>
        <dbReference type="ARBA" id="ARBA00022824"/>
    </source>
</evidence>
<dbReference type="InterPro" id="IPR001623">
    <property type="entry name" value="DnaJ_domain"/>
</dbReference>
<dbReference type="SMART" id="SM00973">
    <property type="entry name" value="Sec63"/>
    <property type="match status" value="1"/>
</dbReference>
<dbReference type="Proteomes" id="UP000827092">
    <property type="component" value="Unassembled WGS sequence"/>
</dbReference>
<keyword evidence="13" id="KW-1185">Reference proteome</keyword>
<dbReference type="Pfam" id="PF00226">
    <property type="entry name" value="DnaJ"/>
    <property type="match status" value="1"/>
</dbReference>
<feature type="transmembrane region" description="Helical" evidence="10">
    <location>
        <begin position="235"/>
        <end position="255"/>
    </location>
</feature>
<feature type="transmembrane region" description="Helical" evidence="10">
    <location>
        <begin position="14"/>
        <end position="34"/>
    </location>
</feature>
<evidence type="ECO:0000256" key="5">
    <source>
        <dbReference type="ARBA" id="ARBA00022927"/>
    </source>
</evidence>
<evidence type="ECO:0000313" key="12">
    <source>
        <dbReference type="EMBL" id="KAG8194780.1"/>
    </source>
</evidence>
<dbReference type="GO" id="GO:0006614">
    <property type="term" value="P:SRP-dependent cotranslational protein targeting to membrane"/>
    <property type="evidence" value="ECO:0007669"/>
    <property type="project" value="TreeGrafter"/>
</dbReference>
<dbReference type="AlphaFoldDB" id="A0AAV6VFR4"/>
<reference evidence="12 13" key="1">
    <citation type="journal article" date="2022" name="Nat. Ecol. Evol.">
        <title>A masculinizing supergene underlies an exaggerated male reproductive morph in a spider.</title>
        <authorList>
            <person name="Hendrickx F."/>
            <person name="De Corte Z."/>
            <person name="Sonet G."/>
            <person name="Van Belleghem S.M."/>
            <person name="Kostlbacher S."/>
            <person name="Vangestel C."/>
        </authorList>
    </citation>
    <scope>NUCLEOTIDE SEQUENCE [LARGE SCALE GENOMIC DNA]</scope>
    <source>
        <strain evidence="12">W744_W776</strain>
    </source>
</reference>
<dbReference type="PANTHER" id="PTHR24075">
    <property type="entry name" value="SEC63 DOMAIN-CONTAINING"/>
    <property type="match status" value="1"/>
</dbReference>
<comment type="caution">
    <text evidence="12">The sequence shown here is derived from an EMBL/GenBank/DDBJ whole genome shotgun (WGS) entry which is preliminary data.</text>
</comment>
<evidence type="ECO:0000256" key="3">
    <source>
        <dbReference type="ARBA" id="ARBA00022692"/>
    </source>
</evidence>
<dbReference type="GO" id="GO:0003723">
    <property type="term" value="F:RNA binding"/>
    <property type="evidence" value="ECO:0007669"/>
    <property type="project" value="TreeGrafter"/>
</dbReference>
<evidence type="ECO:0000259" key="11">
    <source>
        <dbReference type="PROSITE" id="PS50076"/>
    </source>
</evidence>
<keyword evidence="3 10" id="KW-0812">Transmembrane</keyword>
<feature type="compositionally biased region" description="Acidic residues" evidence="9">
    <location>
        <begin position="479"/>
        <end position="500"/>
    </location>
</feature>
<evidence type="ECO:0000256" key="7">
    <source>
        <dbReference type="ARBA" id="ARBA00023136"/>
    </source>
</evidence>
<feature type="region of interest" description="Disordered" evidence="9">
    <location>
        <begin position="479"/>
        <end position="602"/>
    </location>
</feature>
<comment type="subcellular location">
    <subcellularLocation>
        <location evidence="1">Endoplasmic reticulum membrane</location>
        <topology evidence="1">Multi-pass membrane protein</topology>
    </subcellularLocation>
</comment>
<dbReference type="FunFam" id="1.10.287.110:FF:000063">
    <property type="entry name" value="Translocation protein SEC63"/>
    <property type="match status" value="1"/>
</dbReference>
<dbReference type="InterPro" id="IPR014756">
    <property type="entry name" value="Ig_E-set"/>
</dbReference>
<keyword evidence="4" id="KW-0256">Endoplasmic reticulum</keyword>
<sequence>MAAKFEYDDEGSTFFYFLLSFQALVIIPCTYYFYPRSPKNSEKRDKTVCNCYNCNVKNNRLRSKEPWRKVKQRLIKFLLLVGWTILLLTLYKVCHLQHDYVAYDPFEILQISPDASTAEIKKAYRRLSLVYHPDKETGDQKMFIQIAKAYSALTDAEARKNWEMYGDPSGPGAMSFGIALPKWIVEKENSIYVLSLYALVFMVALPVAVGVWWYRSLKYGQDQVLLDTTQLYMYFIFKTPYMILKRVIMVISASMEFRKSCNSEIVERPSDNVEVPQLIKELPNLGEKNIEKPLCFGYSIKARAIVHAHLSRIKLSPNLEEDRLYIIKKFPYLIHEFVQSVSQLTMLALAGRISRTPNLQTMENAMTLCPCIVQGMWENKSPLLQLPHINEDLLRGLWKRNVKSVRHLASMKTQDRRVLLRHLNDYQYEDVMNVMGKMPLVDVHVKSEVLDDEDSCTITAGALVTVTATLFRRPMSSLFEDEQQAQGEDSDEEPLEEEPVVEQKSESQKKKNSKSNKKKKAKGGSQLKKKPAKSVPKKTANGSVPPPVEEKKEPHKKKRKEDDNSGAEGGSNSDSSLHPSSDEEGETPGGGDKKQAQDADDAEWDRFQAKVANREKVLEAKSKISHTVHCPYFPEAKEEFWWIYVINKKNHGLVTAPYLVTNLVKQEEVELKFTAPARPGVYTYAVMVKSDSYFDCDVSKTIKLDVKEAKVIDLSQVVWDVSEEEEEKDEEESAVSDSDLATDTGSDED</sequence>
<feature type="compositionally biased region" description="Acidic residues" evidence="9">
    <location>
        <begin position="721"/>
        <end position="734"/>
    </location>
</feature>
<gene>
    <name evidence="12" type="ORF">JTE90_017222</name>
</gene>
<dbReference type="Gene3D" id="1.10.287.110">
    <property type="entry name" value="DnaJ domain"/>
    <property type="match status" value="1"/>
</dbReference>
<feature type="compositionally biased region" description="Basic residues" evidence="9">
    <location>
        <begin position="510"/>
        <end position="536"/>
    </location>
</feature>
<dbReference type="InterPro" id="IPR004179">
    <property type="entry name" value="Sec63-dom"/>
</dbReference>
<accession>A0AAV6VFR4</accession>
<organism evidence="12 13">
    <name type="scientific">Oedothorax gibbosus</name>
    <dbReference type="NCBI Taxonomy" id="931172"/>
    <lineage>
        <taxon>Eukaryota</taxon>
        <taxon>Metazoa</taxon>
        <taxon>Ecdysozoa</taxon>
        <taxon>Arthropoda</taxon>
        <taxon>Chelicerata</taxon>
        <taxon>Arachnida</taxon>
        <taxon>Araneae</taxon>
        <taxon>Araneomorphae</taxon>
        <taxon>Entelegynae</taxon>
        <taxon>Araneoidea</taxon>
        <taxon>Linyphiidae</taxon>
        <taxon>Erigoninae</taxon>
        <taxon>Oedothorax</taxon>
    </lineage>
</organism>
<dbReference type="EMBL" id="JAFNEN010000098">
    <property type="protein sequence ID" value="KAG8194780.1"/>
    <property type="molecule type" value="Genomic_DNA"/>
</dbReference>